<dbReference type="AlphaFoldDB" id="A0A914P6G8"/>
<sequence>MRIDYDKIKADNQDVNCNFNNYNQHAQDAFRKISAPHRRGCGGEKLSLRKIFSELAETGSNLYGAMNVVDLLYSRIGQFELDWSDREQVNRILDENICKQHFKELYAEFETTKSGHARLNSKGKLLCIYNNIFAPQSQNCPLAVNNKITKNIAAVFALELNEITVVIQPGAGFCKKHWSDMMKSIGQNQEEESDEENENEDEDMDSANEPESPDLSNDEDFQPNQSLDAEVDAEKIAVINKLGDHMGVQKIITKDSYNDLSCRTKRDKVATGRKIHEFFAAIMAPGAEKEFGAKVCSIYQPKVQQQTKAMSKILEAGAQQYQRATDKITKQIILGPLAATCSYREVYQHVPGLSYYLYNKARKCFNAEEIPEDLPKEFYRYDELKIRDFVEFFTSPHCMVLLPYGEKSVKLSNGEKLDVAANMRMQSHKQIIRMYRKKLEEEGRTGDALPLSTMYAILKHCHAAKSKELTCVDYYLAAALDGFDELAKIVDYLMSTEDLTVEESKNGDCENLEELEFKEIETDYAVFNVLELRSHIVRSTWSEMERGKDISELDATKAYITFDWAQKYLPTKYRETQKDYFGKDGMSYHITHVQTVDENGDPFDFAFLHIIEQNKQDATAVIAIALDVLKKLKTMGFTSAIFRSDNAGCYHSKEVILSLAEISTQSEVLITKFSFSEPQNGKGNCDRIAALAKNKARRFVCEGNNINDEKGFYNALEAEPGISYTTLILATVKRSDQVIKTTALKGIASYYVFTPQEDGILVHRAANIGVGKFFQYNKANVKLTKIPYLEKSKEKTFGKIDNEDSWKSGKTRNRADASGDECHIFDCHYEHCDFTSSSYAEYMKHIVFLKHGKVNLMRDYSAIIYQDAVKQKKPDMSNLVQAIQSERNVDNIMDDETAPERGWGHRKPKKLPKITKRAEEYVRKKFNDGLLAKAKKWKPKDLAIAMKKAKEGGKSLFRPNEILFAEQIQQLFSKFAAEQKKAPKKPPIKKQKTTEQTTEQTCEERLSDLETEGENLEDCMDDDTRQNRQTNIITRARRLEFEQETEESIQNLLAALKD</sequence>
<feature type="compositionally biased region" description="Acidic residues" evidence="1">
    <location>
        <begin position="1009"/>
        <end position="1021"/>
    </location>
</feature>
<dbReference type="PANTHER" id="PTHR33845">
    <property type="entry name" value="C2H2-TYPE DOMAIN-CONTAINING PROTEIN"/>
    <property type="match status" value="1"/>
</dbReference>
<proteinExistence type="predicted"/>
<evidence type="ECO:0000313" key="3">
    <source>
        <dbReference type="WBParaSite" id="PDA_v2.g13539.t1"/>
    </source>
</evidence>
<feature type="region of interest" description="Disordered" evidence="1">
    <location>
        <begin position="978"/>
        <end position="1027"/>
    </location>
</feature>
<keyword evidence="2" id="KW-1185">Reference proteome</keyword>
<feature type="region of interest" description="Disordered" evidence="1">
    <location>
        <begin position="186"/>
        <end position="223"/>
    </location>
</feature>
<evidence type="ECO:0000256" key="1">
    <source>
        <dbReference type="SAM" id="MobiDB-lite"/>
    </source>
</evidence>
<accession>A0A914P6G8</accession>
<feature type="compositionally biased region" description="Acidic residues" evidence="1">
    <location>
        <begin position="189"/>
        <end position="221"/>
    </location>
</feature>
<name>A0A914P6G8_9BILA</name>
<dbReference type="Proteomes" id="UP000887578">
    <property type="component" value="Unplaced"/>
</dbReference>
<dbReference type="WBParaSite" id="PDA_v2.g13539.t1">
    <property type="protein sequence ID" value="PDA_v2.g13539.t1"/>
    <property type="gene ID" value="PDA_v2.g13539"/>
</dbReference>
<evidence type="ECO:0000313" key="2">
    <source>
        <dbReference type="Proteomes" id="UP000887578"/>
    </source>
</evidence>
<reference evidence="3" key="1">
    <citation type="submission" date="2022-11" db="UniProtKB">
        <authorList>
            <consortium name="WormBaseParasite"/>
        </authorList>
    </citation>
    <scope>IDENTIFICATION</scope>
</reference>
<dbReference type="PANTHER" id="PTHR33845:SF1">
    <property type="entry name" value="C2H2-TYPE DOMAIN-CONTAINING PROTEIN"/>
    <property type="match status" value="1"/>
</dbReference>
<feature type="compositionally biased region" description="Basic residues" evidence="1">
    <location>
        <begin position="982"/>
        <end position="991"/>
    </location>
</feature>
<organism evidence="2 3">
    <name type="scientific">Panagrolaimus davidi</name>
    <dbReference type="NCBI Taxonomy" id="227884"/>
    <lineage>
        <taxon>Eukaryota</taxon>
        <taxon>Metazoa</taxon>
        <taxon>Ecdysozoa</taxon>
        <taxon>Nematoda</taxon>
        <taxon>Chromadorea</taxon>
        <taxon>Rhabditida</taxon>
        <taxon>Tylenchina</taxon>
        <taxon>Panagrolaimomorpha</taxon>
        <taxon>Panagrolaimoidea</taxon>
        <taxon>Panagrolaimidae</taxon>
        <taxon>Panagrolaimus</taxon>
    </lineage>
</organism>
<protein>
    <submittedName>
        <fullName evidence="3">Integrase catalytic domain-containing protein</fullName>
    </submittedName>
</protein>